<evidence type="ECO:0000256" key="2">
    <source>
        <dbReference type="HAMAP-Rule" id="MF_00758"/>
    </source>
</evidence>
<dbReference type="Pfam" id="PF02622">
    <property type="entry name" value="DUF179"/>
    <property type="match status" value="1"/>
</dbReference>
<comment type="similarity">
    <text evidence="1 2">Belongs to the UPF0301 (AlgH) family.</text>
</comment>
<dbReference type="SUPFAM" id="SSF143456">
    <property type="entry name" value="VC0467-like"/>
    <property type="match status" value="1"/>
</dbReference>
<dbReference type="Gene3D" id="3.40.1740.10">
    <property type="entry name" value="VC0467-like"/>
    <property type="match status" value="1"/>
</dbReference>
<sequence>MADSLRGKLILASPVLKDPNFVRTVVLIAEHTDEGAMGLVLNRPTGSTVGDAVPDLAWLAGDEEPVYVGGPVAETAVIVLAEFDRPELAGALVDTDLGFIGADADDPEHLSGAIRRARVFAGHAGWGPGQLEDELAEEAWIIEPPTRDEIFTADPDELWAAVLRRKGHRYALLSTMPEDPSLN</sequence>
<dbReference type="EMBL" id="JAPCID010000053">
    <property type="protein sequence ID" value="MDA0141253.1"/>
    <property type="molecule type" value="Genomic_DNA"/>
</dbReference>
<protein>
    <recommendedName>
        <fullName evidence="2">UPF0301 protein OJ962_27395</fullName>
    </recommendedName>
</protein>
<proteinExistence type="inferred from homology"/>
<dbReference type="InterPro" id="IPR003774">
    <property type="entry name" value="AlgH-like"/>
</dbReference>
<dbReference type="RefSeq" id="WP_202955142.1">
    <property type="nucleotide sequence ID" value="NZ_JAPCID010000053.1"/>
</dbReference>
<evidence type="ECO:0000313" key="4">
    <source>
        <dbReference type="Proteomes" id="UP001147700"/>
    </source>
</evidence>
<dbReference type="Proteomes" id="UP001147700">
    <property type="component" value="Unassembled WGS sequence"/>
</dbReference>
<evidence type="ECO:0000313" key="3">
    <source>
        <dbReference type="EMBL" id="MDA0141253.1"/>
    </source>
</evidence>
<keyword evidence="4" id="KW-1185">Reference proteome</keyword>
<reference evidence="3" key="1">
    <citation type="submission" date="2022-10" db="EMBL/GenBank/DDBJ databases">
        <title>The WGS of Solirubrobacter sp. CPCC 204708.</title>
        <authorList>
            <person name="Jiang Z."/>
        </authorList>
    </citation>
    <scope>NUCLEOTIDE SEQUENCE</scope>
    <source>
        <strain evidence="3">CPCC 204708</strain>
    </source>
</reference>
<dbReference type="HAMAP" id="MF_00758">
    <property type="entry name" value="UPF0301"/>
    <property type="match status" value="1"/>
</dbReference>
<dbReference type="PANTHER" id="PTHR30327">
    <property type="entry name" value="UNCHARACTERIZED PROTEIN YQGE"/>
    <property type="match status" value="1"/>
</dbReference>
<gene>
    <name evidence="3" type="ORF">OJ962_27395</name>
</gene>
<name>A0ABT4RS90_9ACTN</name>
<comment type="caution">
    <text evidence="3">The sequence shown here is derived from an EMBL/GenBank/DDBJ whole genome shotgun (WGS) entry which is preliminary data.</text>
</comment>
<organism evidence="3 4">
    <name type="scientific">Solirubrobacter deserti</name>
    <dbReference type="NCBI Taxonomy" id="2282478"/>
    <lineage>
        <taxon>Bacteria</taxon>
        <taxon>Bacillati</taxon>
        <taxon>Actinomycetota</taxon>
        <taxon>Thermoleophilia</taxon>
        <taxon>Solirubrobacterales</taxon>
        <taxon>Solirubrobacteraceae</taxon>
        <taxon>Solirubrobacter</taxon>
    </lineage>
</organism>
<accession>A0ABT4RS90</accession>
<dbReference type="PANTHER" id="PTHR30327:SF1">
    <property type="entry name" value="UPF0301 PROTEIN YQGE"/>
    <property type="match status" value="1"/>
</dbReference>
<evidence type="ECO:0000256" key="1">
    <source>
        <dbReference type="ARBA" id="ARBA00009600"/>
    </source>
</evidence>